<evidence type="ECO:0000259" key="9">
    <source>
        <dbReference type="PROSITE" id="PS51755"/>
    </source>
</evidence>
<name>A0A6N2RXX6_9FIRM</name>
<dbReference type="GO" id="GO:0006355">
    <property type="term" value="P:regulation of DNA-templated transcription"/>
    <property type="evidence" value="ECO:0007669"/>
    <property type="project" value="InterPro"/>
</dbReference>
<dbReference type="InterPro" id="IPR001867">
    <property type="entry name" value="OmpR/PhoB-type_DNA-bd"/>
</dbReference>
<evidence type="ECO:0000256" key="5">
    <source>
        <dbReference type="ARBA" id="ARBA00024867"/>
    </source>
</evidence>
<dbReference type="InterPro" id="IPR001789">
    <property type="entry name" value="Sig_transdc_resp-reg_receiver"/>
</dbReference>
<dbReference type="InterPro" id="IPR036388">
    <property type="entry name" value="WH-like_DNA-bd_sf"/>
</dbReference>
<gene>
    <name evidence="10" type="primary">cseB</name>
    <name evidence="10" type="ORF">ACLFYP115_00661</name>
</gene>
<keyword evidence="2" id="KW-0805">Transcription regulation</keyword>
<dbReference type="GO" id="GO:0032993">
    <property type="term" value="C:protein-DNA complex"/>
    <property type="evidence" value="ECO:0007669"/>
    <property type="project" value="TreeGrafter"/>
</dbReference>
<dbReference type="EMBL" id="CACRSQ010000002">
    <property type="protein sequence ID" value="VYS84981.1"/>
    <property type="molecule type" value="Genomic_DNA"/>
</dbReference>
<dbReference type="InterPro" id="IPR039420">
    <property type="entry name" value="WalR-like"/>
</dbReference>
<dbReference type="SMART" id="SM00862">
    <property type="entry name" value="Trans_reg_C"/>
    <property type="match status" value="1"/>
</dbReference>
<feature type="domain" description="OmpR/PhoB-type" evidence="9">
    <location>
        <begin position="124"/>
        <end position="221"/>
    </location>
</feature>
<dbReference type="PANTHER" id="PTHR48111">
    <property type="entry name" value="REGULATOR OF RPOS"/>
    <property type="match status" value="1"/>
</dbReference>
<dbReference type="PROSITE" id="PS51755">
    <property type="entry name" value="OMPR_PHOB"/>
    <property type="match status" value="1"/>
</dbReference>
<feature type="modified residue" description="4-aspartylphosphate" evidence="6">
    <location>
        <position position="52"/>
    </location>
</feature>
<evidence type="ECO:0000256" key="2">
    <source>
        <dbReference type="ARBA" id="ARBA00023015"/>
    </source>
</evidence>
<feature type="domain" description="Response regulatory" evidence="8">
    <location>
        <begin position="3"/>
        <end position="117"/>
    </location>
</feature>
<dbReference type="Pfam" id="PF00486">
    <property type="entry name" value="Trans_reg_C"/>
    <property type="match status" value="1"/>
</dbReference>
<keyword evidence="4" id="KW-0804">Transcription</keyword>
<dbReference type="GO" id="GO:0000156">
    <property type="term" value="F:phosphorelay response regulator activity"/>
    <property type="evidence" value="ECO:0007669"/>
    <property type="project" value="TreeGrafter"/>
</dbReference>
<evidence type="ECO:0000313" key="10">
    <source>
        <dbReference type="EMBL" id="VYS84981.1"/>
    </source>
</evidence>
<dbReference type="PROSITE" id="PS50110">
    <property type="entry name" value="RESPONSE_REGULATORY"/>
    <property type="match status" value="1"/>
</dbReference>
<evidence type="ECO:0000256" key="4">
    <source>
        <dbReference type="ARBA" id="ARBA00023163"/>
    </source>
</evidence>
<organism evidence="10">
    <name type="scientific">Anaerostipes caccae</name>
    <dbReference type="NCBI Taxonomy" id="105841"/>
    <lineage>
        <taxon>Bacteria</taxon>
        <taxon>Bacillati</taxon>
        <taxon>Bacillota</taxon>
        <taxon>Clostridia</taxon>
        <taxon>Lachnospirales</taxon>
        <taxon>Lachnospiraceae</taxon>
        <taxon>Anaerostipes</taxon>
    </lineage>
</organism>
<dbReference type="SUPFAM" id="SSF52172">
    <property type="entry name" value="CheY-like"/>
    <property type="match status" value="1"/>
</dbReference>
<dbReference type="Gene3D" id="6.10.250.690">
    <property type="match status" value="1"/>
</dbReference>
<dbReference type="GO" id="GO:0005829">
    <property type="term" value="C:cytosol"/>
    <property type="evidence" value="ECO:0007669"/>
    <property type="project" value="TreeGrafter"/>
</dbReference>
<comment type="function">
    <text evidence="5">May play the central regulatory role in sporulation. It may be an element of the effector pathway responsible for the activation of sporulation genes in response to nutritional stress. Spo0A may act in concert with spo0H (a sigma factor) to control the expression of some genes that are critical to the sporulation process.</text>
</comment>
<dbReference type="PANTHER" id="PTHR48111:SF73">
    <property type="entry name" value="ALKALINE PHOSPHATASE SYNTHESIS TRANSCRIPTIONAL REGULATORY PROTEIN PHOP"/>
    <property type="match status" value="1"/>
</dbReference>
<proteinExistence type="predicted"/>
<keyword evidence="6" id="KW-0597">Phosphoprotein</keyword>
<reference evidence="10" key="1">
    <citation type="submission" date="2019-11" db="EMBL/GenBank/DDBJ databases">
        <authorList>
            <person name="Feng L."/>
        </authorList>
    </citation>
    <scope>NUCLEOTIDE SEQUENCE</scope>
    <source>
        <strain evidence="10">AcaccaeLFYP115</strain>
    </source>
</reference>
<dbReference type="Pfam" id="PF00072">
    <property type="entry name" value="Response_reg"/>
    <property type="match status" value="1"/>
</dbReference>
<dbReference type="Gene3D" id="1.10.10.10">
    <property type="entry name" value="Winged helix-like DNA-binding domain superfamily/Winged helix DNA-binding domain"/>
    <property type="match status" value="1"/>
</dbReference>
<feature type="DNA-binding region" description="OmpR/PhoB-type" evidence="7">
    <location>
        <begin position="124"/>
        <end position="221"/>
    </location>
</feature>
<dbReference type="AlphaFoldDB" id="A0A6N2RXX6"/>
<evidence type="ECO:0000256" key="1">
    <source>
        <dbReference type="ARBA" id="ARBA00018672"/>
    </source>
</evidence>
<dbReference type="Gene3D" id="3.40.50.2300">
    <property type="match status" value="1"/>
</dbReference>
<protein>
    <recommendedName>
        <fullName evidence="1">Stage 0 sporulation protein A homolog</fullName>
    </recommendedName>
</protein>
<dbReference type="CDD" id="cd00383">
    <property type="entry name" value="trans_reg_C"/>
    <property type="match status" value="1"/>
</dbReference>
<keyword evidence="3 7" id="KW-0238">DNA-binding</keyword>
<evidence type="ECO:0000256" key="6">
    <source>
        <dbReference type="PROSITE-ProRule" id="PRU00169"/>
    </source>
</evidence>
<evidence type="ECO:0000256" key="7">
    <source>
        <dbReference type="PROSITE-ProRule" id="PRU01091"/>
    </source>
</evidence>
<dbReference type="InterPro" id="IPR011006">
    <property type="entry name" value="CheY-like_superfamily"/>
</dbReference>
<evidence type="ECO:0000259" key="8">
    <source>
        <dbReference type="PROSITE" id="PS50110"/>
    </source>
</evidence>
<evidence type="ECO:0000256" key="3">
    <source>
        <dbReference type="ARBA" id="ARBA00023125"/>
    </source>
</evidence>
<accession>A0A6N2RXX6</accession>
<dbReference type="RefSeq" id="WP_156340398.1">
    <property type="nucleotide sequence ID" value="NZ_CACRSQ010000002.1"/>
</dbReference>
<dbReference type="GO" id="GO:0000976">
    <property type="term" value="F:transcription cis-regulatory region binding"/>
    <property type="evidence" value="ECO:0007669"/>
    <property type="project" value="TreeGrafter"/>
</dbReference>
<sequence length="223" mass="25807">MIEVYYTEDDEIIGKSVKEYLEQHNCKVTLCESIADTRKALLNHLPAVVLLDWNMPDGHGSELCCWIRERWKALPIIYLTVRGDSHDIVMGFQNGADDYVVKPFDLAVLYSRILALLRRTENIADTKLFCDDLMLDKEKTAVYDQQKEIIVSQPEYRILLALMENKGKTITRSQLLEQVWDHSGNYVNDNTLTVAMKRLREKLGNPACLKTIRSFGYRMEDTK</sequence>
<dbReference type="SMART" id="SM00448">
    <property type="entry name" value="REC"/>
    <property type="match status" value="1"/>
</dbReference>